<gene>
    <name evidence="9" type="ORF">BGO89_10940</name>
</gene>
<feature type="binding site" evidence="5">
    <location>
        <position position="62"/>
    </location>
    <ligand>
        <name>substrate</name>
    </ligand>
</feature>
<evidence type="ECO:0000259" key="8">
    <source>
        <dbReference type="SMART" id="SM00839"/>
    </source>
</evidence>
<organism evidence="9 10">
    <name type="scientific">Candidatus Kapaibacterium thiocyanatum</name>
    <dbReference type="NCBI Taxonomy" id="1895771"/>
    <lineage>
        <taxon>Bacteria</taxon>
        <taxon>Pseudomonadati</taxon>
        <taxon>Candidatus Kapaibacteriota</taxon>
        <taxon>Candidatus Kapaibacteriia</taxon>
        <taxon>Candidatus Kapaibacteriales</taxon>
        <taxon>Candidatus Kapaibacteriaceae</taxon>
        <taxon>Candidatus Kapaibacterium</taxon>
    </lineage>
</organism>
<dbReference type="PIRSF" id="PIRSF000185">
    <property type="entry name" value="Glu_DH"/>
    <property type="match status" value="1"/>
</dbReference>
<comment type="similarity">
    <text evidence="1 3 7">Belongs to the Glu/Leu/Phe/Val dehydrogenases family.</text>
</comment>
<feature type="binding site" evidence="5">
    <location>
        <position position="225"/>
    </location>
    <ligand>
        <name>NAD(+)</name>
        <dbReference type="ChEBI" id="CHEBI:57540"/>
    </ligand>
</feature>
<dbReference type="Pfam" id="PF02812">
    <property type="entry name" value="ELFV_dehydrog_N"/>
    <property type="match status" value="1"/>
</dbReference>
<dbReference type="SUPFAM" id="SSF53223">
    <property type="entry name" value="Aminoacid dehydrogenase-like, N-terminal domain"/>
    <property type="match status" value="1"/>
</dbReference>
<dbReference type="InterPro" id="IPR014362">
    <property type="entry name" value="Glu_DH"/>
</dbReference>
<dbReference type="GO" id="GO:0000166">
    <property type="term" value="F:nucleotide binding"/>
    <property type="evidence" value="ECO:0007669"/>
    <property type="project" value="UniProtKB-KW"/>
</dbReference>
<dbReference type="STRING" id="1895771.BGO89_10940"/>
<accession>A0A1M3KYA2</accession>
<evidence type="ECO:0000256" key="1">
    <source>
        <dbReference type="ARBA" id="ARBA00006382"/>
    </source>
</evidence>
<dbReference type="InterPro" id="IPR006097">
    <property type="entry name" value="Glu/Leu/Phe/Val/Trp_DH_dimer"/>
</dbReference>
<keyword evidence="2 3" id="KW-0560">Oxidoreductase</keyword>
<dbReference type="InterPro" id="IPR006095">
    <property type="entry name" value="Glu/Leu/Phe/Val/Trp_DH"/>
</dbReference>
<feature type="binding site" evidence="5">
    <location>
        <position position="86"/>
    </location>
    <ligand>
        <name>substrate</name>
    </ligand>
</feature>
<evidence type="ECO:0000256" key="3">
    <source>
        <dbReference type="PIRNR" id="PIRNR000185"/>
    </source>
</evidence>
<dbReference type="InterPro" id="IPR036291">
    <property type="entry name" value="NAD(P)-bd_dom_sf"/>
</dbReference>
<dbReference type="PANTHER" id="PTHR11606:SF13">
    <property type="entry name" value="GLUTAMATE DEHYDROGENASE 1, MITOCHONDRIAL"/>
    <property type="match status" value="1"/>
</dbReference>
<dbReference type="Pfam" id="PF00208">
    <property type="entry name" value="ELFV_dehydrog"/>
    <property type="match status" value="1"/>
</dbReference>
<keyword evidence="5" id="KW-0547">Nucleotide-binding</keyword>
<dbReference type="SMART" id="SM00839">
    <property type="entry name" value="ELFV_dehydrog"/>
    <property type="match status" value="1"/>
</dbReference>
<evidence type="ECO:0000256" key="5">
    <source>
        <dbReference type="PIRSR" id="PIRSR000185-2"/>
    </source>
</evidence>
<dbReference type="Gene3D" id="3.40.50.720">
    <property type="entry name" value="NAD(P)-binding Rossmann-like Domain"/>
    <property type="match status" value="1"/>
</dbReference>
<sequence length="463" mass="50701">MQSVNEYFDKAATATNHPKGLLDQIKVCNSVYYMQFPVRIKGEIQVVQAWRAEHSHHKLPCKGGIRYAETVDQDEVQALAALMTYKCAVVDVPFGGGKGGIRINPKNYSAEELERITRRYTVELIHKNFIGPSVDVPAPDYGTGPREMAWIADTYQAFAKDEINALACVTGKPVGQGGVRGRTAATGRGLFYAVREAVGDARLMKKLKLETGLDGKRIIIQGFGNVGYHAAKFLQEGGATIIGIIEWDGAVVNPKGIDVEALNKHRQSTGTITGFAGGKTIKDGNSVLEHECDILVPAALESQIYKENAPKIKAKIIAEGANGPVTSVAEEILLKKGILVMPDMFVNAGGVVVSYFEWLKNISHVRFGRMDKRFEEGSNTRLVDTIERLTGKSLSQTEKRMVARGADEEDIVNSGLEDTMISSYHNIMDIYFGQPKIKDMRTAAFVNSIDKIATAYAQLGIFP</sequence>
<dbReference type="PROSITE" id="PS00074">
    <property type="entry name" value="GLFV_DEHYDROGENASE"/>
    <property type="match status" value="1"/>
</dbReference>
<feature type="binding site" evidence="5">
    <location>
        <position position="186"/>
    </location>
    <ligand>
        <name>NAD(+)</name>
        <dbReference type="ChEBI" id="CHEBI:57540"/>
    </ligand>
</feature>
<evidence type="ECO:0000256" key="2">
    <source>
        <dbReference type="ARBA" id="ARBA00023002"/>
    </source>
</evidence>
<proteinExistence type="inferred from homology"/>
<dbReference type="InterPro" id="IPR046346">
    <property type="entry name" value="Aminoacid_DH-like_N_sf"/>
</dbReference>
<evidence type="ECO:0000256" key="7">
    <source>
        <dbReference type="RuleBase" id="RU004417"/>
    </source>
</evidence>
<dbReference type="GO" id="GO:0004352">
    <property type="term" value="F:glutamate dehydrogenase (NAD+) activity"/>
    <property type="evidence" value="ECO:0007669"/>
    <property type="project" value="TreeGrafter"/>
</dbReference>
<evidence type="ECO:0000256" key="6">
    <source>
        <dbReference type="PIRSR" id="PIRSR000185-3"/>
    </source>
</evidence>
<dbReference type="Proteomes" id="UP000184233">
    <property type="component" value="Unassembled WGS sequence"/>
</dbReference>
<dbReference type="FunFam" id="3.40.50.720:FF:000100">
    <property type="entry name" value="Glutamate dehydrogenase 1, mitochondrial"/>
    <property type="match status" value="1"/>
</dbReference>
<dbReference type="InterPro" id="IPR033524">
    <property type="entry name" value="Glu/Leu/Phe/Val_DH_AS"/>
</dbReference>
<dbReference type="InterPro" id="IPR006096">
    <property type="entry name" value="Glu/Leu/Phe/Val/Trp_DH_C"/>
</dbReference>
<comment type="caution">
    <text evidence="9">The sequence shown here is derived from an EMBL/GenBank/DDBJ whole genome shotgun (WGS) entry which is preliminary data.</text>
</comment>
<feature type="domain" description="Glutamate/phenylalanine/leucine/valine/L-tryptophan dehydrogenase C-terminal" evidence="8">
    <location>
        <begin position="179"/>
        <end position="460"/>
    </location>
</feature>
<feature type="site" description="Important for catalysis" evidence="6">
    <location>
        <position position="140"/>
    </location>
</feature>
<dbReference type="EMBL" id="MKVH01000024">
    <property type="protein sequence ID" value="OJX57363.1"/>
    <property type="molecule type" value="Genomic_DNA"/>
</dbReference>
<dbReference type="Gene3D" id="3.40.50.10860">
    <property type="entry name" value="Leucine Dehydrogenase, chain A, domain 1"/>
    <property type="match status" value="1"/>
</dbReference>
<dbReference type="PANTHER" id="PTHR11606">
    <property type="entry name" value="GLUTAMATE DEHYDROGENASE"/>
    <property type="match status" value="1"/>
</dbReference>
<name>A0A1M3KYA2_9BACT</name>
<dbReference type="CDD" id="cd01076">
    <property type="entry name" value="NAD_bind_1_Glu_DH"/>
    <property type="match status" value="1"/>
</dbReference>
<dbReference type="InterPro" id="IPR033922">
    <property type="entry name" value="NAD_bind_Glu_DH"/>
</dbReference>
<dbReference type="SUPFAM" id="SSF51735">
    <property type="entry name" value="NAD(P)-binding Rossmann-fold domains"/>
    <property type="match status" value="1"/>
</dbReference>
<feature type="active site" description="Proton donor" evidence="4">
    <location>
        <position position="98"/>
    </location>
</feature>
<keyword evidence="5" id="KW-0520">NAD</keyword>
<evidence type="ECO:0000313" key="9">
    <source>
        <dbReference type="EMBL" id="OJX57363.1"/>
    </source>
</evidence>
<feature type="binding site" evidence="5">
    <location>
        <position position="354"/>
    </location>
    <ligand>
        <name>substrate</name>
    </ligand>
</feature>
<evidence type="ECO:0000313" key="10">
    <source>
        <dbReference type="Proteomes" id="UP000184233"/>
    </source>
</evidence>
<reference evidence="9 10" key="1">
    <citation type="submission" date="2016-09" db="EMBL/GenBank/DDBJ databases">
        <title>Genome-resolved meta-omics ties microbial dynamics to process performance in biotechnology for thiocyanate degradation.</title>
        <authorList>
            <person name="Kantor R.S."/>
            <person name="Huddy R.J."/>
            <person name="Iyer R."/>
            <person name="Thomas B.C."/>
            <person name="Brown C.T."/>
            <person name="Anantharaman K."/>
            <person name="Tringe S."/>
            <person name="Hettich R.L."/>
            <person name="Harrison S.T."/>
            <person name="Banfield J.F."/>
        </authorList>
    </citation>
    <scope>NUCLEOTIDE SEQUENCE [LARGE SCALE GENOMIC DNA]</scope>
    <source>
        <strain evidence="9">59-99</strain>
    </source>
</reference>
<protein>
    <recommendedName>
        <fullName evidence="3">Glutamate dehydrogenase</fullName>
    </recommendedName>
</protein>
<evidence type="ECO:0000256" key="4">
    <source>
        <dbReference type="PIRSR" id="PIRSR000185-1"/>
    </source>
</evidence>
<dbReference type="AlphaFoldDB" id="A0A1M3KYA2"/>
<dbReference type="PRINTS" id="PR00082">
    <property type="entry name" value="GLFDHDRGNASE"/>
</dbReference>
<dbReference type="GO" id="GO:0006538">
    <property type="term" value="P:L-glutamate catabolic process"/>
    <property type="evidence" value="ECO:0007669"/>
    <property type="project" value="TreeGrafter"/>
</dbReference>